<evidence type="ECO:0000313" key="1">
    <source>
        <dbReference type="EMBL" id="GKH83108.1"/>
    </source>
</evidence>
<evidence type="ECO:0000313" key="3">
    <source>
        <dbReference type="Proteomes" id="UP000283678"/>
    </source>
</evidence>
<dbReference type="Proteomes" id="UP000283678">
    <property type="component" value="Unassembled WGS sequence"/>
</dbReference>
<dbReference type="Proteomes" id="UP001055104">
    <property type="component" value="Unassembled WGS sequence"/>
</dbReference>
<protein>
    <submittedName>
        <fullName evidence="2">Uncharacterized protein</fullName>
    </submittedName>
</protein>
<organism evidence="2 3">
    <name type="scientific">Phocaeicola dorei</name>
    <dbReference type="NCBI Taxonomy" id="357276"/>
    <lineage>
        <taxon>Bacteria</taxon>
        <taxon>Pseudomonadati</taxon>
        <taxon>Bacteroidota</taxon>
        <taxon>Bacteroidia</taxon>
        <taxon>Bacteroidales</taxon>
        <taxon>Bacteroidaceae</taxon>
        <taxon>Phocaeicola</taxon>
    </lineage>
</organism>
<accession>A0A076IRH8</accession>
<reference evidence="2 3" key="1">
    <citation type="submission" date="2018-08" db="EMBL/GenBank/DDBJ databases">
        <title>A genome reference for cultivated species of the human gut microbiota.</title>
        <authorList>
            <person name="Zou Y."/>
            <person name="Xue W."/>
            <person name="Luo G."/>
        </authorList>
    </citation>
    <scope>NUCLEOTIDE SEQUENCE [LARGE SCALE GENOMIC DNA]</scope>
    <source>
        <strain evidence="2 3">AF14-1AC</strain>
    </source>
</reference>
<proteinExistence type="predicted"/>
<reference evidence="1" key="2">
    <citation type="submission" date="2022-01" db="EMBL/GenBank/DDBJ databases">
        <title>Novel bile acid biosynthetic pathways are enriched in the microbiome of centenarians.</title>
        <authorList>
            <person name="Sato Y."/>
            <person name="Atarashi K."/>
            <person name="Plichta R.D."/>
            <person name="Arai Y."/>
            <person name="Sasajima S."/>
            <person name="Kearney M.S."/>
            <person name="Suda W."/>
            <person name="Takeshita K."/>
            <person name="Sasaki T."/>
            <person name="Okamoto S."/>
            <person name="Skelly N.A."/>
            <person name="Okamura Y."/>
            <person name="Vlamakis H."/>
            <person name="Li Y."/>
            <person name="Tanoue T."/>
            <person name="Takei H."/>
            <person name="Nittono H."/>
            <person name="Narushima S."/>
            <person name="Irie J."/>
            <person name="Itoh H."/>
            <person name="Moriya K."/>
            <person name="Sugiura Y."/>
            <person name="Suematsu M."/>
            <person name="Moritoki N."/>
            <person name="Shibata S."/>
            <person name="Littman R.D."/>
            <person name="Fischbach A.M."/>
            <person name="Uwamino Y."/>
            <person name="Inoue T."/>
            <person name="Honda A."/>
            <person name="Hattori M."/>
            <person name="Murai T."/>
            <person name="Xavier J.R."/>
            <person name="Hirose N."/>
            <person name="Honda K."/>
        </authorList>
    </citation>
    <scope>NUCLEOTIDE SEQUENCE</scope>
    <source>
        <strain evidence="1">CE91-St7</strain>
    </source>
</reference>
<dbReference type="AlphaFoldDB" id="A0A076IRH8"/>
<evidence type="ECO:0000313" key="2">
    <source>
        <dbReference type="EMBL" id="RGV75207.1"/>
    </source>
</evidence>
<comment type="caution">
    <text evidence="2">The sequence shown here is derived from an EMBL/GenBank/DDBJ whole genome shotgun (WGS) entry which is preliminary data.</text>
</comment>
<dbReference type="KEGG" id="bdo:EL88_11415"/>
<dbReference type="EMBL" id="QRZL01000012">
    <property type="protein sequence ID" value="RGV75207.1"/>
    <property type="molecule type" value="Genomic_DNA"/>
</dbReference>
<gene>
    <name evidence="1" type="ORF">CE91St7_39920</name>
    <name evidence="2" type="ORF">DWW04_13200</name>
</gene>
<sequence>MIVRHFIRVPVGSTVYCDNQPVKILEKGYALALCDVNGKRVYITCYDLEKKPFVSTNGEE</sequence>
<dbReference type="EMBL" id="BQOB01000001">
    <property type="protein sequence ID" value="GKH83108.1"/>
    <property type="molecule type" value="Genomic_DNA"/>
</dbReference>
<dbReference type="RefSeq" id="WP_005846958.1">
    <property type="nucleotide sequence ID" value="NZ_BQOA01000001.1"/>
</dbReference>
<name>A0A076IRH8_9BACT</name>